<dbReference type="Gene3D" id="1.10.490.10">
    <property type="entry name" value="Globins"/>
    <property type="match status" value="1"/>
</dbReference>
<evidence type="ECO:0000313" key="3">
    <source>
        <dbReference type="EMBL" id="VFK62948.1"/>
    </source>
</evidence>
<dbReference type="EMBL" id="CAADFZ010000028">
    <property type="protein sequence ID" value="VFK62948.1"/>
    <property type="molecule type" value="Genomic_DNA"/>
</dbReference>
<dbReference type="AlphaFoldDB" id="A0A451AA85"/>
<dbReference type="GO" id="GO:0071949">
    <property type="term" value="F:FAD binding"/>
    <property type="evidence" value="ECO:0007669"/>
    <property type="project" value="TreeGrafter"/>
</dbReference>
<keyword evidence="1" id="KW-0349">Heme</keyword>
<dbReference type="InterPro" id="IPR012292">
    <property type="entry name" value="Globin/Proto"/>
</dbReference>
<reference evidence="3" key="1">
    <citation type="submission" date="2019-02" db="EMBL/GenBank/DDBJ databases">
        <authorList>
            <person name="Gruber-Vodicka R. H."/>
            <person name="Seah K. B. B."/>
        </authorList>
    </citation>
    <scope>NUCLEOTIDE SEQUENCE</scope>
    <source>
        <strain evidence="4">BECK_BY19</strain>
        <strain evidence="3">BECK_BY8</strain>
    </source>
</reference>
<sequence length="140" mass="15567">MMMTPTQIALVKNTWKKVESIADVAAQLFYGRLFELDPSVRLLFTGDMKEQGAKLMKMIGVAVNAVDEIDTIIEAVRSSGRRHVGYGVEEKHYETVGEALLWTLEKGLGDEFTPEVKDAWAVLYNEVASIMKDAAREVSG</sequence>
<keyword evidence="1" id="KW-0813">Transport</keyword>
<evidence type="ECO:0000259" key="2">
    <source>
        <dbReference type="PROSITE" id="PS01033"/>
    </source>
</evidence>
<accession>A0A451AA85</accession>
<dbReference type="EMBL" id="CAADGD010000035">
    <property type="protein sequence ID" value="VFK70669.1"/>
    <property type="molecule type" value="Genomic_DNA"/>
</dbReference>
<comment type="similarity">
    <text evidence="1">Belongs to the globin family.</text>
</comment>
<keyword evidence="1" id="KW-0479">Metal-binding</keyword>
<dbReference type="InterPro" id="IPR000971">
    <property type="entry name" value="Globin"/>
</dbReference>
<dbReference type="PROSITE" id="PS01033">
    <property type="entry name" value="GLOBIN"/>
    <property type="match status" value="1"/>
</dbReference>
<dbReference type="PANTHER" id="PTHR43396:SF6">
    <property type="entry name" value="ABL201WP"/>
    <property type="match status" value="1"/>
</dbReference>
<dbReference type="GO" id="GO:0005344">
    <property type="term" value="F:oxygen carrier activity"/>
    <property type="evidence" value="ECO:0007669"/>
    <property type="project" value="UniProtKB-KW"/>
</dbReference>
<dbReference type="PANTHER" id="PTHR43396">
    <property type="entry name" value="FLAVOHEMOPROTEIN"/>
    <property type="match status" value="1"/>
</dbReference>
<dbReference type="GO" id="GO:0020037">
    <property type="term" value="F:heme binding"/>
    <property type="evidence" value="ECO:0007669"/>
    <property type="project" value="InterPro"/>
</dbReference>
<name>A0A451AA85_9GAMM</name>
<keyword evidence="1" id="KW-0561">Oxygen transport</keyword>
<evidence type="ECO:0000256" key="1">
    <source>
        <dbReference type="RuleBase" id="RU000356"/>
    </source>
</evidence>
<evidence type="ECO:0000313" key="4">
    <source>
        <dbReference type="EMBL" id="VFK70669.1"/>
    </source>
</evidence>
<dbReference type="SUPFAM" id="SSF46458">
    <property type="entry name" value="Globin-like"/>
    <property type="match status" value="1"/>
</dbReference>
<dbReference type="GO" id="GO:0071500">
    <property type="term" value="P:cellular response to nitrosative stress"/>
    <property type="evidence" value="ECO:0007669"/>
    <property type="project" value="TreeGrafter"/>
</dbReference>
<dbReference type="Pfam" id="PF00042">
    <property type="entry name" value="Globin"/>
    <property type="match status" value="1"/>
</dbReference>
<dbReference type="GO" id="GO:0046210">
    <property type="term" value="P:nitric oxide catabolic process"/>
    <property type="evidence" value="ECO:0007669"/>
    <property type="project" value="TreeGrafter"/>
</dbReference>
<proteinExistence type="inferred from homology"/>
<dbReference type="CDD" id="cd12131">
    <property type="entry name" value="HGbI-like"/>
    <property type="match status" value="1"/>
</dbReference>
<feature type="domain" description="Globin" evidence="2">
    <location>
        <begin position="2"/>
        <end position="136"/>
    </location>
</feature>
<organism evidence="3">
    <name type="scientific">Candidatus Kentrum sp. UNK</name>
    <dbReference type="NCBI Taxonomy" id="2126344"/>
    <lineage>
        <taxon>Bacteria</taxon>
        <taxon>Pseudomonadati</taxon>
        <taxon>Pseudomonadota</taxon>
        <taxon>Gammaproteobacteria</taxon>
        <taxon>Candidatus Kentrum</taxon>
    </lineage>
</organism>
<keyword evidence="1" id="KW-0408">Iron</keyword>
<protein>
    <submittedName>
        <fullName evidence="3">Hemoglobin-like flavoprotein</fullName>
    </submittedName>
</protein>
<dbReference type="GO" id="GO:0008941">
    <property type="term" value="F:nitric oxide dioxygenase NAD(P)H activity"/>
    <property type="evidence" value="ECO:0007669"/>
    <property type="project" value="TreeGrafter"/>
</dbReference>
<dbReference type="GO" id="GO:0019825">
    <property type="term" value="F:oxygen binding"/>
    <property type="evidence" value="ECO:0007669"/>
    <property type="project" value="InterPro"/>
</dbReference>
<gene>
    <name evidence="3" type="ORF">BECKUNK1418G_GA0071005_102822</name>
    <name evidence="4" type="ORF">BECKUNK1418H_GA0071006_103522</name>
</gene>
<dbReference type="InterPro" id="IPR009050">
    <property type="entry name" value="Globin-like_sf"/>
</dbReference>
<dbReference type="PRINTS" id="PR01907">
    <property type="entry name" value="WORMGLOBIN"/>
</dbReference>